<accession>W0SM04</accession>
<evidence type="ECO:0000256" key="5">
    <source>
        <dbReference type="ARBA" id="ARBA00023136"/>
    </source>
</evidence>
<dbReference type="KEGG" id="shd:SUTH_03020"/>
<evidence type="ECO:0000256" key="2">
    <source>
        <dbReference type="ARBA" id="ARBA00022692"/>
    </source>
</evidence>
<organism evidence="10 11">
    <name type="scientific">Sulfuritalea hydrogenivorans sk43H</name>
    <dbReference type="NCBI Taxonomy" id="1223802"/>
    <lineage>
        <taxon>Bacteria</taxon>
        <taxon>Pseudomonadati</taxon>
        <taxon>Pseudomonadota</taxon>
        <taxon>Betaproteobacteria</taxon>
        <taxon>Nitrosomonadales</taxon>
        <taxon>Sterolibacteriaceae</taxon>
        <taxon>Sulfuritalea</taxon>
    </lineage>
</organism>
<feature type="transmembrane region" description="Helical" evidence="8">
    <location>
        <begin position="88"/>
        <end position="106"/>
    </location>
</feature>
<dbReference type="PANTHER" id="PTHR11920">
    <property type="entry name" value="GUANYLYL CYCLASE"/>
    <property type="match status" value="1"/>
</dbReference>
<evidence type="ECO:0000256" key="3">
    <source>
        <dbReference type="ARBA" id="ARBA00022741"/>
    </source>
</evidence>
<dbReference type="SUPFAM" id="SSF55073">
    <property type="entry name" value="Nucleotide cyclase"/>
    <property type="match status" value="1"/>
</dbReference>
<gene>
    <name evidence="10" type="ORF">SUTH_03020</name>
</gene>
<dbReference type="PROSITE" id="PS50125">
    <property type="entry name" value="GUANYLATE_CYCLASE_2"/>
    <property type="match status" value="1"/>
</dbReference>
<feature type="coiled-coil region" evidence="7">
    <location>
        <begin position="218"/>
        <end position="252"/>
    </location>
</feature>
<feature type="transmembrane region" description="Helical" evidence="8">
    <location>
        <begin position="196"/>
        <end position="218"/>
    </location>
</feature>
<feature type="transmembrane region" description="Helical" evidence="8">
    <location>
        <begin position="166"/>
        <end position="184"/>
    </location>
</feature>
<dbReference type="CDD" id="cd07302">
    <property type="entry name" value="CHD"/>
    <property type="match status" value="1"/>
</dbReference>
<dbReference type="GO" id="GO:0035556">
    <property type="term" value="P:intracellular signal transduction"/>
    <property type="evidence" value="ECO:0007669"/>
    <property type="project" value="InterPro"/>
</dbReference>
<dbReference type="Gene3D" id="3.30.70.1230">
    <property type="entry name" value="Nucleotide cyclase"/>
    <property type="match status" value="1"/>
</dbReference>
<feature type="domain" description="Guanylate cyclase" evidence="9">
    <location>
        <begin position="277"/>
        <end position="404"/>
    </location>
</feature>
<keyword evidence="11" id="KW-1185">Reference proteome</keyword>
<keyword evidence="3" id="KW-0547">Nucleotide-binding</keyword>
<evidence type="ECO:0000256" key="4">
    <source>
        <dbReference type="ARBA" id="ARBA00022989"/>
    </source>
</evidence>
<feature type="transmembrane region" description="Helical" evidence="8">
    <location>
        <begin position="60"/>
        <end position="82"/>
    </location>
</feature>
<keyword evidence="5 8" id="KW-0472">Membrane</keyword>
<dbReference type="GO" id="GO:0016020">
    <property type="term" value="C:membrane"/>
    <property type="evidence" value="ECO:0007669"/>
    <property type="project" value="UniProtKB-SubCell"/>
</dbReference>
<dbReference type="InterPro" id="IPR001054">
    <property type="entry name" value="A/G_cyclase"/>
</dbReference>
<sequence length="459" mass="50459">MPPIPRHFGYASQLAAIHIAQTRFMTSPESSIAPSGFYDRLRNAGIEPDDSEETRLNKSLLMLATGLISVTIMIWVTIYSILGPSFSTTLPFAFQLLLAGNMLFYIKSRNFDFFRISQLGLFLFLPFVAHWAGGTIISTSGVLLWALLAPVGAILCVGVNQSIGWFIAWVTLTALSGFVDYYLADSVMSKAANVPVRTTIVFFTLNFISISAIIYLLLRMSIAEKRKAQDRLEEAHQQVQLEQERSEKLLLNILPGPVAERLKHSNQTIADGFSDVTVMFADIVNFTQVAAAMSPSQVFAMLNRIFSAFDELAEQYGLEKIKTIGDAYMVAGGLNEDSLEYSAAIADMAVAMRDLLRRDFAVNASQLEIRIGIGTGPIVAGVLGKKKFIYDLWGDTVNIASRITAEGVPGMIQCDTTTYHRLAASFDFHEPQAIYLKGKGNMTVYRLIGRKGAGDIEAG</sequence>
<evidence type="ECO:0000256" key="8">
    <source>
        <dbReference type="SAM" id="Phobius"/>
    </source>
</evidence>
<evidence type="ECO:0000256" key="1">
    <source>
        <dbReference type="ARBA" id="ARBA00004370"/>
    </source>
</evidence>
<keyword evidence="4 8" id="KW-1133">Transmembrane helix</keyword>
<evidence type="ECO:0000259" key="9">
    <source>
        <dbReference type="PROSITE" id="PS50125"/>
    </source>
</evidence>
<keyword evidence="2 8" id="KW-0812">Transmembrane</keyword>
<dbReference type="Proteomes" id="UP000031637">
    <property type="component" value="Chromosome"/>
</dbReference>
<feature type="transmembrane region" description="Helical" evidence="8">
    <location>
        <begin position="113"/>
        <end position="133"/>
    </location>
</feature>
<keyword evidence="7" id="KW-0175">Coiled coil</keyword>
<evidence type="ECO:0000256" key="7">
    <source>
        <dbReference type="SAM" id="Coils"/>
    </source>
</evidence>
<name>W0SM04_9PROT</name>
<keyword evidence="6" id="KW-0456">Lyase</keyword>
<dbReference type="GO" id="GO:0004016">
    <property type="term" value="F:adenylate cyclase activity"/>
    <property type="evidence" value="ECO:0007669"/>
    <property type="project" value="UniProtKB-ARBA"/>
</dbReference>
<reference evidence="10 11" key="1">
    <citation type="journal article" date="2014" name="Syst. Appl. Microbiol.">
        <title>Complete genomes of freshwater sulfur oxidizers Sulfuricella denitrificans skB26 and Sulfuritalea hydrogenivorans sk43H: genetic insights into the sulfur oxidation pathway of betaproteobacteria.</title>
        <authorList>
            <person name="Watanabe T."/>
            <person name="Kojima H."/>
            <person name="Fukui M."/>
        </authorList>
    </citation>
    <scope>NUCLEOTIDE SEQUENCE [LARGE SCALE GENOMIC DNA]</scope>
    <source>
        <strain evidence="10">DSM22779</strain>
    </source>
</reference>
<dbReference type="InterPro" id="IPR050401">
    <property type="entry name" value="Cyclic_nucleotide_synthase"/>
</dbReference>
<dbReference type="GO" id="GO:0009190">
    <property type="term" value="P:cyclic nucleotide biosynthetic process"/>
    <property type="evidence" value="ECO:0007669"/>
    <property type="project" value="InterPro"/>
</dbReference>
<dbReference type="InterPro" id="IPR029787">
    <property type="entry name" value="Nucleotide_cyclase"/>
</dbReference>
<evidence type="ECO:0000313" key="10">
    <source>
        <dbReference type="EMBL" id="BAO30798.1"/>
    </source>
</evidence>
<dbReference type="Pfam" id="PF00211">
    <property type="entry name" value="Guanylate_cyc"/>
    <property type="match status" value="1"/>
</dbReference>
<dbReference type="EMBL" id="AP012547">
    <property type="protein sequence ID" value="BAO30798.1"/>
    <property type="molecule type" value="Genomic_DNA"/>
</dbReference>
<protein>
    <submittedName>
        <fullName evidence="10">Family 3 adenylate cyclase</fullName>
    </submittedName>
</protein>
<feature type="transmembrane region" description="Helical" evidence="8">
    <location>
        <begin position="139"/>
        <end position="159"/>
    </location>
</feature>
<comment type="subcellular location">
    <subcellularLocation>
        <location evidence="1">Membrane</location>
    </subcellularLocation>
</comment>
<evidence type="ECO:0000256" key="6">
    <source>
        <dbReference type="ARBA" id="ARBA00023239"/>
    </source>
</evidence>
<dbReference type="SMART" id="SM00044">
    <property type="entry name" value="CYCc"/>
    <property type="match status" value="1"/>
</dbReference>
<dbReference type="PANTHER" id="PTHR11920:SF335">
    <property type="entry name" value="GUANYLATE CYCLASE"/>
    <property type="match status" value="1"/>
</dbReference>
<evidence type="ECO:0000313" key="11">
    <source>
        <dbReference type="Proteomes" id="UP000031637"/>
    </source>
</evidence>
<dbReference type="GO" id="GO:0000166">
    <property type="term" value="F:nucleotide binding"/>
    <property type="evidence" value="ECO:0007669"/>
    <property type="project" value="UniProtKB-KW"/>
</dbReference>
<proteinExistence type="predicted"/>
<dbReference type="Gene3D" id="6.10.250.780">
    <property type="match status" value="1"/>
</dbReference>
<dbReference type="STRING" id="1223802.SUTH_03020"/>
<dbReference type="HOGENOM" id="CLU_001072_14_1_4"/>
<dbReference type="AlphaFoldDB" id="W0SM04"/>